<evidence type="ECO:0000313" key="1">
    <source>
        <dbReference type="EMBL" id="URW80182.1"/>
    </source>
</evidence>
<keyword evidence="1" id="KW-0282">Flagellum</keyword>
<name>A0A9J6ZRI3_9BACT</name>
<protein>
    <submittedName>
        <fullName evidence="1">Flagellar motor protein MotB</fullName>
    </submittedName>
</protein>
<keyword evidence="1" id="KW-0969">Cilium</keyword>
<dbReference type="RefSeq" id="WP_250724305.1">
    <property type="nucleotide sequence ID" value="NZ_CP098400.1"/>
</dbReference>
<reference evidence="1" key="1">
    <citation type="submission" date="2022-05" db="EMBL/GenBank/DDBJ databases">
        <authorList>
            <person name="Sun X."/>
        </authorList>
    </citation>
    <scope>NUCLEOTIDE SEQUENCE</scope>
    <source>
        <strain evidence="1">Ai-910</strain>
    </source>
</reference>
<dbReference type="InterPro" id="IPR011250">
    <property type="entry name" value="OMP/PagP_B-barrel"/>
</dbReference>
<dbReference type="SUPFAM" id="SSF56925">
    <property type="entry name" value="OMPA-like"/>
    <property type="match status" value="1"/>
</dbReference>
<evidence type="ECO:0000313" key="2">
    <source>
        <dbReference type="Proteomes" id="UP001056426"/>
    </source>
</evidence>
<keyword evidence="2" id="KW-1185">Reference proteome</keyword>
<dbReference type="AlphaFoldDB" id="A0A9J6ZRI3"/>
<dbReference type="InterPro" id="IPR036737">
    <property type="entry name" value="OmpA-like_sf"/>
</dbReference>
<keyword evidence="1" id="KW-0966">Cell projection</keyword>
<reference evidence="1" key="2">
    <citation type="submission" date="2022-06" db="EMBL/GenBank/DDBJ databases">
        <title>Xiashengella guii gen. nov. sp. nov., a bacterium isolated form anaerobic digestion tank.</title>
        <authorList>
            <person name="Huang H."/>
        </authorList>
    </citation>
    <scope>NUCLEOTIDE SEQUENCE</scope>
    <source>
        <strain evidence="1">Ai-910</strain>
    </source>
</reference>
<dbReference type="Gene3D" id="3.30.1330.60">
    <property type="entry name" value="OmpA-like domain"/>
    <property type="match status" value="1"/>
</dbReference>
<sequence>MRALAAIVLLFVAGTQLESQVRQTDTRELTEEMRFSREKQFNSWAINVGYGAVFMYSDIKDFDVIPGSSIRFAPTVWISKQLSPSFAIDLQYINGEMYGRSEAYQGADDLYFKGEMNDITLNGVFYINQLREFPGPIKDRWNFYFKIGAGVNLFRSRLHFASNDEVVRENYFNMHSPRYLVVGYEPYDDPYTKTDPELGIMVPMGFGAMYRINSSFDMVLESTMRFSANDNWDNVLTGSTNDRYLFTGLTLSYKIGKKDKRHMRWTYRGYGFSLFRKAQSIDPVAEEIRKLEDEIANLRKPVTIKDSVIVDESLTRIYETLKVRNIFFKPGAEIEFSTEDLILIAETVVEMKQNPGKYVDLYGYVDEGDPGDHSELSRIQCEKIRDVMVNQMAANPNFIRIFARGSEGIFKHASSTSSEVAKRSNRRVDIVFRN</sequence>
<dbReference type="SUPFAM" id="SSF103088">
    <property type="entry name" value="OmpA-like"/>
    <property type="match status" value="1"/>
</dbReference>
<dbReference type="EMBL" id="CP098400">
    <property type="protein sequence ID" value="URW80182.1"/>
    <property type="molecule type" value="Genomic_DNA"/>
</dbReference>
<accession>A0A9J6ZRI3</accession>
<organism evidence="1 2">
    <name type="scientific">Xiashengella succiniciproducens</name>
    <dbReference type="NCBI Taxonomy" id="2949635"/>
    <lineage>
        <taxon>Bacteria</taxon>
        <taxon>Pseudomonadati</taxon>
        <taxon>Bacteroidota</taxon>
        <taxon>Bacteroidia</taxon>
        <taxon>Marinilabiliales</taxon>
        <taxon>Marinilabiliaceae</taxon>
        <taxon>Xiashengella</taxon>
    </lineage>
</organism>
<gene>
    <name evidence="1" type="ORF">M9189_02255</name>
</gene>
<dbReference type="Proteomes" id="UP001056426">
    <property type="component" value="Chromosome"/>
</dbReference>
<proteinExistence type="predicted"/>
<dbReference type="KEGG" id="alkq:M9189_02255"/>